<dbReference type="RefSeq" id="XP_052905094.1">
    <property type="nucleotide sequence ID" value="XM_053048334.1"/>
</dbReference>
<dbReference type="EMBL" id="AKIJ01000002">
    <property type="protein sequence ID" value="KFG26539.1"/>
    <property type="molecule type" value="Genomic_DNA"/>
</dbReference>
<dbReference type="PROSITE" id="PS51320">
    <property type="entry name" value="TIFY"/>
    <property type="match status" value="1"/>
</dbReference>
<dbReference type="AlphaFoldDB" id="A0A086J321"/>
<organism evidence="2 3">
    <name type="scientific">Nematocida ausubeli (strain ATCC PRA-371 / ERTm2)</name>
    <name type="common">Nematode killer fungus</name>
    <dbReference type="NCBI Taxonomy" id="1913371"/>
    <lineage>
        <taxon>Eukaryota</taxon>
        <taxon>Fungi</taxon>
        <taxon>Fungi incertae sedis</taxon>
        <taxon>Microsporidia</taxon>
        <taxon>Nematocida</taxon>
    </lineage>
</organism>
<dbReference type="HOGENOM" id="CLU_436844_0_0_1"/>
<name>A0A086J321_NEMA1</name>
<feature type="domain" description="Tify" evidence="1">
    <location>
        <begin position="340"/>
        <end position="375"/>
    </location>
</feature>
<evidence type="ECO:0000259" key="1">
    <source>
        <dbReference type="PROSITE" id="PS51320"/>
    </source>
</evidence>
<evidence type="ECO:0000313" key="2">
    <source>
        <dbReference type="EMBL" id="KFG26539.1"/>
    </source>
</evidence>
<proteinExistence type="predicted"/>
<protein>
    <recommendedName>
        <fullName evidence="1">Tify domain-containing protein</fullName>
    </recommendedName>
</protein>
<sequence length="619" mass="70410">MYVLTRATDYILRNSREGNNYSVEVLFYSIILYINDIFKEKVDFSGCILAISMSEYIVVVLSTGLHMYEYSETKGLKCIQIIPIEEIVAADAADEYILLSILSKDIITTTLYNANTSIEFTVESIEGKKYEEPRIFIERKSKDKTVICIEYTKHRMYICDINNTFFEDTEYTDRTKFFKENEICRYIFIDKRNLLKISGQKVVHMKMSMRREIAFIPGFIKVIKNIHGIEILTKKEKYVVSRRENKYILQRTLIKQTASVKKEGDGDGEILLIEPESSKRSPRSVLLSPSLFTYKFENYVHQLHITGIIEIFMDLDGKLTYLRSIGPVDIIGPTGFYCFSTHNSSLVVLVYGSQIKVFEYSPALKVESEMHTASGIERVERFRKEILVKYRTGYIKYFLNKQKALEGTNFSFTGDEFVSLDAPNMNVQHTPVTITKASDGVVSVLWNDLVIAKDTHISCFHLLHSGYVYASGFQLVLNSKSIYFSYAICSLSVYNTPTRSTVLVHLITGTVHLLSVDNGAVVGRVDMPHKLSSERLVMLSLDSFMSIARNTLTIFGGDEYIQPILRASFPGQIKDVCVAEDNIVVVTNKGAVYSLQKSNLYSKYNQNDGGFVGAFCSDL</sequence>
<keyword evidence="3" id="KW-1185">Reference proteome</keyword>
<dbReference type="GeneID" id="77675662"/>
<reference evidence="2 3" key="1">
    <citation type="journal article" date="2014" name="Genome Announc.">
        <title>Genome Sequence of the Microsporidian Species Nematocida sp1 Strain ERTm6 (ATCC PRA-372).</title>
        <authorList>
            <person name="Bakowski M.A."/>
            <person name="Priest M."/>
            <person name="Young S."/>
            <person name="Cuomo C.A."/>
            <person name="Troemel E.R."/>
        </authorList>
    </citation>
    <scope>NUCLEOTIDE SEQUENCE [LARGE SCALE GENOMIC DNA]</scope>
    <source>
        <strain evidence="2 3">ERTm6</strain>
    </source>
</reference>
<comment type="caution">
    <text evidence="2">The sequence shown here is derived from an EMBL/GenBank/DDBJ whole genome shotgun (WGS) entry which is preliminary data.</text>
</comment>
<dbReference type="Proteomes" id="UP000054524">
    <property type="component" value="Unassembled WGS sequence"/>
</dbReference>
<evidence type="ECO:0000313" key="3">
    <source>
        <dbReference type="Proteomes" id="UP000054524"/>
    </source>
</evidence>
<gene>
    <name evidence="2" type="ORF">NESG_00689</name>
</gene>
<accession>A0A086J321</accession>
<dbReference type="InterPro" id="IPR010399">
    <property type="entry name" value="Tify_dom"/>
</dbReference>